<dbReference type="InParanoid" id="A0A0F7IDA6"/>
<evidence type="ECO:0000313" key="2">
    <source>
        <dbReference type="Proteomes" id="UP000034723"/>
    </source>
</evidence>
<dbReference type="HOGENOM" id="CLU_094128_0_0_2"/>
<dbReference type="AlphaFoldDB" id="A0A0F7IDA6"/>
<keyword evidence="2" id="KW-1185">Reference proteome</keyword>
<accession>A0A0F7IDA6</accession>
<dbReference type="Proteomes" id="UP000034723">
    <property type="component" value="Chromosome"/>
</dbReference>
<protein>
    <submittedName>
        <fullName evidence="1">Uncharacterized protein</fullName>
    </submittedName>
</protein>
<dbReference type="STRING" id="113653.GAH_01389"/>
<dbReference type="KEGG" id="gah:GAH_01389"/>
<proteinExistence type="predicted"/>
<dbReference type="EMBL" id="CP011267">
    <property type="protein sequence ID" value="AKG91314.1"/>
    <property type="molecule type" value="Genomic_DNA"/>
</dbReference>
<name>A0A0F7IDA6_9EURY</name>
<reference evidence="1 2" key="1">
    <citation type="submission" date="2015-04" db="EMBL/GenBank/DDBJ databases">
        <title>The complete genome sequence of the hyperthermophilic, obligate iron-reducing archaeon Geoglobus ahangari strain 234T.</title>
        <authorList>
            <person name="Manzella M.P."/>
            <person name="Holmes D.E."/>
            <person name="Rocheleau J.M."/>
            <person name="Chung A."/>
            <person name="Reguera G."/>
            <person name="Kashefi K."/>
        </authorList>
    </citation>
    <scope>NUCLEOTIDE SEQUENCE [LARGE SCALE GENOMIC DNA]</scope>
    <source>
        <strain evidence="1 2">234</strain>
    </source>
</reference>
<gene>
    <name evidence="1" type="ORF">GAH_01389</name>
</gene>
<organism evidence="1 2">
    <name type="scientific">Geoglobus ahangari</name>
    <dbReference type="NCBI Taxonomy" id="113653"/>
    <lineage>
        <taxon>Archaea</taxon>
        <taxon>Methanobacteriati</taxon>
        <taxon>Methanobacteriota</taxon>
        <taxon>Archaeoglobi</taxon>
        <taxon>Archaeoglobales</taxon>
        <taxon>Archaeoglobaceae</taxon>
        <taxon>Geoglobus</taxon>
    </lineage>
</organism>
<evidence type="ECO:0000313" key="1">
    <source>
        <dbReference type="EMBL" id="AKG91314.1"/>
    </source>
</evidence>
<sequence length="255" mass="29769">MSHSLVEIMDHEIPEILLQKLEEVYNKLKQNFWLGKYEECLEKIGKFVEVSIRVLEHITTGNFTSFEEELSISDTLKKFENLPKNDFPDSVRILIPRVLYSLYTFRSKRGGAHIKGINPNHIDATYVVSACDWIVAELIRLYHTGDEKEVWDLINSLVDKKVPVLEEFGEDIKILDTSLLVPDKILLILYRKYPQYVSKKDLKRWVPTKSPSHIPTTLKNLDKRGLIYVKRDLVKLTIKGIKHVEDNLLRKELKL</sequence>